<accession>A0ACB8EDN4</accession>
<sequence>MKVKEEPREEMEERKLCKNCKHEVTASNFSLHEAHCVRFLAVCPKCDEPIALKDMKEHFAKAHKEAEECPERTVRCQFCELDLPDHKLQAHLDTCGSRTTSCWHCGKYVMYKALKEHKVICKAKAQGRSHDSSANLCQHCHRSFPDEKFLQHLNECFPLPRLLGDLTTHSPKRPGSPTSPQHPPTPTSEAVERGAHPKKKELASTGRPSLKPPRSRKLAFVSTLASAAPQALEDSLYDTLVTCSQCNILLPSPTLKKHEKKCQGRTSLQMLRRSPRQMDKGEETM</sequence>
<dbReference type="EMBL" id="CM037629">
    <property type="protein sequence ID" value="KAH7990535.1"/>
    <property type="molecule type" value="Genomic_DNA"/>
</dbReference>
<name>A0ACB8EDN4_9SAUR</name>
<dbReference type="Proteomes" id="UP000827872">
    <property type="component" value="Linkage Group LG16"/>
</dbReference>
<comment type="caution">
    <text evidence="1">The sequence shown here is derived from an EMBL/GenBank/DDBJ whole genome shotgun (WGS) entry which is preliminary data.</text>
</comment>
<protein>
    <submittedName>
        <fullName evidence="1">Uncharacterized protein</fullName>
    </submittedName>
</protein>
<proteinExistence type="predicted"/>
<reference evidence="1" key="1">
    <citation type="submission" date="2021-08" db="EMBL/GenBank/DDBJ databases">
        <title>The first chromosome-level gecko genome reveals the dynamic sex chromosomes of Neotropical dwarf geckos (Sphaerodactylidae: Sphaerodactylus).</title>
        <authorList>
            <person name="Pinto B.J."/>
            <person name="Keating S.E."/>
            <person name="Gamble T."/>
        </authorList>
    </citation>
    <scope>NUCLEOTIDE SEQUENCE</scope>
    <source>
        <strain evidence="1">TG3544</strain>
    </source>
</reference>
<keyword evidence="2" id="KW-1185">Reference proteome</keyword>
<evidence type="ECO:0000313" key="2">
    <source>
        <dbReference type="Proteomes" id="UP000827872"/>
    </source>
</evidence>
<organism evidence="1 2">
    <name type="scientific">Sphaerodactylus townsendi</name>
    <dbReference type="NCBI Taxonomy" id="933632"/>
    <lineage>
        <taxon>Eukaryota</taxon>
        <taxon>Metazoa</taxon>
        <taxon>Chordata</taxon>
        <taxon>Craniata</taxon>
        <taxon>Vertebrata</taxon>
        <taxon>Euteleostomi</taxon>
        <taxon>Lepidosauria</taxon>
        <taxon>Squamata</taxon>
        <taxon>Bifurcata</taxon>
        <taxon>Gekkota</taxon>
        <taxon>Sphaerodactylidae</taxon>
        <taxon>Sphaerodactylus</taxon>
    </lineage>
</organism>
<evidence type="ECO:0000313" key="1">
    <source>
        <dbReference type="EMBL" id="KAH7990535.1"/>
    </source>
</evidence>
<gene>
    <name evidence="1" type="ORF">K3G42_008067</name>
</gene>